<evidence type="ECO:0000256" key="5">
    <source>
        <dbReference type="ARBA" id="ARBA00012269"/>
    </source>
</evidence>
<evidence type="ECO:0000256" key="4">
    <source>
        <dbReference type="ARBA" id="ARBA00006511"/>
    </source>
</evidence>
<dbReference type="InterPro" id="IPR005123">
    <property type="entry name" value="Oxoglu/Fe-dep_dioxygenase_dom"/>
</dbReference>
<evidence type="ECO:0000256" key="3">
    <source>
        <dbReference type="ARBA" id="ARBA00004319"/>
    </source>
</evidence>
<dbReference type="Pfam" id="PF13640">
    <property type="entry name" value="2OG-FeII_Oxy_3"/>
    <property type="match status" value="1"/>
</dbReference>
<evidence type="ECO:0000256" key="11">
    <source>
        <dbReference type="ARBA" id="ARBA00023004"/>
    </source>
</evidence>
<keyword evidence="9" id="KW-0223">Dioxygenase</keyword>
<keyword evidence="12" id="KW-0325">Glycoprotein</keyword>
<evidence type="ECO:0000256" key="9">
    <source>
        <dbReference type="ARBA" id="ARBA00022964"/>
    </source>
</evidence>
<evidence type="ECO:0000259" key="14">
    <source>
        <dbReference type="PROSITE" id="PS51471"/>
    </source>
</evidence>
<dbReference type="EC" id="1.14.11.2" evidence="5"/>
<evidence type="ECO:0000256" key="12">
    <source>
        <dbReference type="ARBA" id="ARBA00023180"/>
    </source>
</evidence>
<dbReference type="InterPro" id="IPR045054">
    <property type="entry name" value="P4HA-like"/>
</dbReference>
<comment type="cofactor">
    <cofactor evidence="1">
        <name>L-ascorbate</name>
        <dbReference type="ChEBI" id="CHEBI:38290"/>
    </cofactor>
</comment>
<protein>
    <recommendedName>
        <fullName evidence="5">procollagen-proline 4-dioxygenase</fullName>
        <ecNumber evidence="5">1.14.11.2</ecNumber>
    </recommendedName>
</protein>
<comment type="caution">
    <text evidence="15">The sequence shown here is derived from an EMBL/GenBank/DDBJ whole genome shotgun (WGS) entry which is preliminary data.</text>
</comment>
<evidence type="ECO:0000313" key="15">
    <source>
        <dbReference type="EMBL" id="CAL8109418.1"/>
    </source>
</evidence>
<keyword evidence="6" id="KW-0479">Metal-binding</keyword>
<organism evidence="15 16">
    <name type="scientific">Orchesella dallaii</name>
    <dbReference type="NCBI Taxonomy" id="48710"/>
    <lineage>
        <taxon>Eukaryota</taxon>
        <taxon>Metazoa</taxon>
        <taxon>Ecdysozoa</taxon>
        <taxon>Arthropoda</taxon>
        <taxon>Hexapoda</taxon>
        <taxon>Collembola</taxon>
        <taxon>Entomobryomorpha</taxon>
        <taxon>Entomobryoidea</taxon>
        <taxon>Orchesellidae</taxon>
        <taxon>Orchesellinae</taxon>
        <taxon>Orchesella</taxon>
    </lineage>
</organism>
<keyword evidence="16" id="KW-1185">Reference proteome</keyword>
<dbReference type="Pfam" id="PF08336">
    <property type="entry name" value="P4Ha_N"/>
    <property type="match status" value="1"/>
</dbReference>
<proteinExistence type="inferred from homology"/>
<dbReference type="InterPro" id="IPR013547">
    <property type="entry name" value="P4H_N"/>
</dbReference>
<dbReference type="PANTHER" id="PTHR10869">
    <property type="entry name" value="PROLYL 4-HYDROXYLASE ALPHA SUBUNIT"/>
    <property type="match status" value="1"/>
</dbReference>
<keyword evidence="11" id="KW-0408">Iron</keyword>
<dbReference type="Proteomes" id="UP001642540">
    <property type="component" value="Unassembled WGS sequence"/>
</dbReference>
<name>A0ABP1QS84_9HEXA</name>
<evidence type="ECO:0000256" key="6">
    <source>
        <dbReference type="ARBA" id="ARBA00022723"/>
    </source>
</evidence>
<dbReference type="InterPro" id="IPR011990">
    <property type="entry name" value="TPR-like_helical_dom_sf"/>
</dbReference>
<keyword evidence="10" id="KW-0560">Oxidoreductase</keyword>
<comment type="function">
    <text evidence="2">Catalyzes the post-translational formation of 4-hydroxyproline in -Xaa-Pro-Gly- sequences in collagens and other proteins.</text>
</comment>
<dbReference type="Gene3D" id="1.25.40.10">
    <property type="entry name" value="Tetratricopeptide repeat domain"/>
    <property type="match status" value="1"/>
</dbReference>
<evidence type="ECO:0000256" key="7">
    <source>
        <dbReference type="ARBA" id="ARBA00022824"/>
    </source>
</evidence>
<dbReference type="InterPro" id="IPR044862">
    <property type="entry name" value="Pro_4_hyd_alph_FE2OG_OXY"/>
</dbReference>
<comment type="similarity">
    <text evidence="4">Belongs to the P4HA family.</text>
</comment>
<dbReference type="SMART" id="SM00702">
    <property type="entry name" value="P4Hc"/>
    <property type="match status" value="1"/>
</dbReference>
<dbReference type="PANTHER" id="PTHR10869:SF244">
    <property type="entry name" value="PROLYL 4-HYDROXYLASE SUBUNIT ALPHA-2"/>
    <property type="match status" value="1"/>
</dbReference>
<evidence type="ECO:0000256" key="13">
    <source>
        <dbReference type="SAM" id="SignalP"/>
    </source>
</evidence>
<sequence length="647" mass="73723">MKLFEILRFSLFFLLLHICWALSHSKCSGSLPTSPPNPNHEDYDTLNSKLDHQYRHDFDETDDSFDTYGLNDDADDQSNVINVKEENYHSDSEKNHEIYGFKPVNGIKIEVDDKGPRDDKENVESSTVDEQLDSEATEFDFRDDAEERLRPHYALDHRMAAKLAIVEQKIYIKLTVISLFDHRDKIPSDDICYSTLKRYLADFGLDTKALNGTTGFSRATKLSANPLLTYRMIRRVFLLLNSKLMEVCAQGENKSEINEAIESSFSAFNLSYPTNLDLNDALLGLTRIHYVYGFNASDLRVGKIGDLHTNATLNFDDSLTLVNYLLELKAYALAYQWLTATQLTIKAVPKEERQVATELVEKAWETLLDLTKLKRKDTVHQALRGQKQEGLNSFYHYDKYAVCRGEFEISEEDEAELVCFLDTFADPYWAINPLKVELINFDPPVWIFHDFISDDTIAYIKKRSHPSLARSGVVSLSKSHTEYTDGRTSMLTWLYDNNEYGVPDPVLRKLNRRMESLTGLEIIKEHSSHALQVVEYGSLGGHYEYHNDALEETNNWSGTGDRIATLLMFLSDVPLGGYTAFPDLGIAVPPEKGAAILWFPLRLNGKIDARTLHGGCPVSYGTKLVANKWILHNENFLKYKCALNPDV</sequence>
<comment type="subcellular location">
    <subcellularLocation>
        <location evidence="3">Endoplasmic reticulum lumen</location>
    </subcellularLocation>
</comment>
<evidence type="ECO:0000256" key="8">
    <source>
        <dbReference type="ARBA" id="ARBA00022896"/>
    </source>
</evidence>
<dbReference type="PROSITE" id="PS51471">
    <property type="entry name" value="FE2OG_OXY"/>
    <property type="match status" value="1"/>
</dbReference>
<dbReference type="Gene3D" id="2.60.120.620">
    <property type="entry name" value="q2cbj1_9rhob like domain"/>
    <property type="match status" value="1"/>
</dbReference>
<dbReference type="EMBL" id="CAXLJM020000041">
    <property type="protein sequence ID" value="CAL8109418.1"/>
    <property type="molecule type" value="Genomic_DNA"/>
</dbReference>
<evidence type="ECO:0000256" key="2">
    <source>
        <dbReference type="ARBA" id="ARBA00002035"/>
    </source>
</evidence>
<accession>A0ABP1QS84</accession>
<evidence type="ECO:0000256" key="10">
    <source>
        <dbReference type="ARBA" id="ARBA00023002"/>
    </source>
</evidence>
<keyword evidence="8" id="KW-0847">Vitamin C</keyword>
<keyword evidence="7" id="KW-0256">Endoplasmic reticulum</keyword>
<dbReference type="InterPro" id="IPR006620">
    <property type="entry name" value="Pro_4_hyd_alph"/>
</dbReference>
<evidence type="ECO:0000256" key="1">
    <source>
        <dbReference type="ARBA" id="ARBA00001961"/>
    </source>
</evidence>
<evidence type="ECO:0000313" key="16">
    <source>
        <dbReference type="Proteomes" id="UP001642540"/>
    </source>
</evidence>
<keyword evidence="13" id="KW-0732">Signal</keyword>
<reference evidence="15 16" key="1">
    <citation type="submission" date="2024-08" db="EMBL/GenBank/DDBJ databases">
        <authorList>
            <person name="Cucini C."/>
            <person name="Frati F."/>
        </authorList>
    </citation>
    <scope>NUCLEOTIDE SEQUENCE [LARGE SCALE GENOMIC DNA]</scope>
</reference>
<gene>
    <name evidence="15" type="ORF">ODALV1_LOCUS13346</name>
</gene>
<feature type="domain" description="Fe2OG dioxygenase" evidence="14">
    <location>
        <begin position="527"/>
        <end position="632"/>
    </location>
</feature>
<feature type="signal peptide" evidence="13">
    <location>
        <begin position="1"/>
        <end position="21"/>
    </location>
</feature>
<feature type="chain" id="PRO_5045083476" description="procollagen-proline 4-dioxygenase" evidence="13">
    <location>
        <begin position="22"/>
        <end position="647"/>
    </location>
</feature>